<dbReference type="AlphaFoldDB" id="A0A9I9D6L5"/>
<accession>A0A9I9D6L5</accession>
<sequence>MIVADSFLEWICIFVSGSKLIKKTRNSRIWHPSELLQISSCATWFSIW</sequence>
<dbReference type="Gramene" id="MELO3C013822.2.1">
    <property type="protein sequence ID" value="MELO3C013822.2.1"/>
    <property type="gene ID" value="MELO3C013822.2"/>
</dbReference>
<evidence type="ECO:0000313" key="1">
    <source>
        <dbReference type="EnsemblPlants" id="MELO3C013822.2.1"/>
    </source>
</evidence>
<protein>
    <submittedName>
        <fullName evidence="1">Uncharacterized protein</fullName>
    </submittedName>
</protein>
<organism evidence="1">
    <name type="scientific">Cucumis melo</name>
    <name type="common">Muskmelon</name>
    <dbReference type="NCBI Taxonomy" id="3656"/>
    <lineage>
        <taxon>Eukaryota</taxon>
        <taxon>Viridiplantae</taxon>
        <taxon>Streptophyta</taxon>
        <taxon>Embryophyta</taxon>
        <taxon>Tracheophyta</taxon>
        <taxon>Spermatophyta</taxon>
        <taxon>Magnoliopsida</taxon>
        <taxon>eudicotyledons</taxon>
        <taxon>Gunneridae</taxon>
        <taxon>Pentapetalae</taxon>
        <taxon>rosids</taxon>
        <taxon>fabids</taxon>
        <taxon>Cucurbitales</taxon>
        <taxon>Cucurbitaceae</taxon>
        <taxon>Benincaseae</taxon>
        <taxon>Cucumis</taxon>
    </lineage>
</organism>
<name>A0A9I9D6L5_CUCME</name>
<proteinExistence type="predicted"/>
<reference evidence="1" key="1">
    <citation type="submission" date="2023-03" db="UniProtKB">
        <authorList>
            <consortium name="EnsemblPlants"/>
        </authorList>
    </citation>
    <scope>IDENTIFICATION</scope>
</reference>
<dbReference type="EnsemblPlants" id="MELO3C013822.2.1">
    <property type="protein sequence ID" value="MELO3C013822.2.1"/>
    <property type="gene ID" value="MELO3C013822.2"/>
</dbReference>